<feature type="domain" description="Polysaccharide chain length determinant N-terminal" evidence="13">
    <location>
        <begin position="3"/>
        <end position="93"/>
    </location>
</feature>
<sequence>MEETISLIEIINLLRKRFFLILGTTLLGALCAFIFSFYFITPTYTASNQLLVNPIKSDEQAANQFNDLQTDIQMISTYKDILKGPIILNEVQKRLETPLSTQAIASKITIETQPNSKVFAIKIIDSDAKRAATLANLISDVFQEKIGELMRIDNVHSISSAEVNLQPVGPNKTLNILIGTIIGLMMGIGFSFLLEFLNLKVRDETYLINHLDLTHLGTLSVIVEDGAGQQSSNLALTRSTRFKK</sequence>
<dbReference type="GO" id="GO:0004713">
    <property type="term" value="F:protein tyrosine kinase activity"/>
    <property type="evidence" value="ECO:0007669"/>
    <property type="project" value="TreeGrafter"/>
</dbReference>
<evidence type="ECO:0000256" key="10">
    <source>
        <dbReference type="ARBA" id="ARBA00023169"/>
    </source>
</evidence>
<dbReference type="RefSeq" id="WP_287431714.1">
    <property type="nucleotide sequence ID" value="NZ_JAVBVO010000003.1"/>
</dbReference>
<dbReference type="InterPro" id="IPR003856">
    <property type="entry name" value="LPS_length_determ_N"/>
</dbReference>
<dbReference type="Pfam" id="PF13807">
    <property type="entry name" value="GNVR"/>
    <property type="match status" value="1"/>
</dbReference>
<evidence type="ECO:0000256" key="3">
    <source>
        <dbReference type="ARBA" id="ARBA00006683"/>
    </source>
</evidence>
<keyword evidence="9 12" id="KW-0472">Membrane</keyword>
<keyword evidence="5" id="KW-1003">Cell membrane</keyword>
<evidence type="ECO:0000256" key="7">
    <source>
        <dbReference type="ARBA" id="ARBA00022903"/>
    </source>
</evidence>
<name>A0AAW9K632_CARML</name>
<comment type="function">
    <text evidence="11">Required for CpsD phosphorylation. Involved in the regulation of capsular polysaccharide biosynthesis. May be part of a complex that directs the coordinated polymerization and export to the cell surface of the capsular polysaccharide.</text>
</comment>
<dbReference type="Proteomes" id="UP001290462">
    <property type="component" value="Unassembled WGS sequence"/>
</dbReference>
<accession>A0AAW9K632</accession>
<evidence type="ECO:0000256" key="12">
    <source>
        <dbReference type="SAM" id="Phobius"/>
    </source>
</evidence>
<dbReference type="PANTHER" id="PTHR32309">
    <property type="entry name" value="TYROSINE-PROTEIN KINASE"/>
    <property type="match status" value="1"/>
</dbReference>
<dbReference type="AlphaFoldDB" id="A0AAW9K632"/>
<evidence type="ECO:0000256" key="9">
    <source>
        <dbReference type="ARBA" id="ARBA00023136"/>
    </source>
</evidence>
<dbReference type="InterPro" id="IPR032807">
    <property type="entry name" value="GNVR"/>
</dbReference>
<feature type="transmembrane region" description="Helical" evidence="12">
    <location>
        <begin position="174"/>
        <end position="194"/>
    </location>
</feature>
<reference evidence="15" key="1">
    <citation type="submission" date="2023-08" db="EMBL/GenBank/DDBJ databases">
        <title>Genomic characterization of piscicolin 126 produced by Carnobacterium maltaromaticum CM22 strain isolated from salmon (Salmo salar).</title>
        <authorList>
            <person name="Gonzalez-Gragera E."/>
            <person name="Garcia-Lopez J.D."/>
            <person name="Teso-Perez C."/>
            <person name="Gimenez-Hernandez I."/>
            <person name="Peralta-Sanchez J.M."/>
            <person name="Valdivia E."/>
            <person name="Montalban-Lopez M."/>
            <person name="Martin-Platero A.M."/>
            <person name="Banos A."/>
            <person name="Martinez-Bueno M."/>
        </authorList>
    </citation>
    <scope>NUCLEOTIDE SEQUENCE</scope>
    <source>
        <strain evidence="15">CM22</strain>
    </source>
</reference>
<dbReference type="EMBL" id="JAVBVO010000003">
    <property type="protein sequence ID" value="MDZ5759132.1"/>
    <property type="molecule type" value="Genomic_DNA"/>
</dbReference>
<evidence type="ECO:0000256" key="1">
    <source>
        <dbReference type="ARBA" id="ARBA00004651"/>
    </source>
</evidence>
<evidence type="ECO:0000259" key="13">
    <source>
        <dbReference type="Pfam" id="PF02706"/>
    </source>
</evidence>
<protein>
    <recommendedName>
        <fullName evidence="4">Capsular polysaccharide biosynthesis protein CpsC</fullName>
    </recommendedName>
</protein>
<evidence type="ECO:0000259" key="14">
    <source>
        <dbReference type="Pfam" id="PF13807"/>
    </source>
</evidence>
<dbReference type="GO" id="GO:0005886">
    <property type="term" value="C:plasma membrane"/>
    <property type="evidence" value="ECO:0007669"/>
    <property type="project" value="UniProtKB-SubCell"/>
</dbReference>
<evidence type="ECO:0000256" key="6">
    <source>
        <dbReference type="ARBA" id="ARBA00022692"/>
    </source>
</evidence>
<dbReference type="InterPro" id="IPR050445">
    <property type="entry name" value="Bact_polysacc_biosynth/exp"/>
</dbReference>
<comment type="similarity">
    <text evidence="3">Belongs to the CpsC/CapA family.</text>
</comment>
<proteinExistence type="inferred from homology"/>
<feature type="domain" description="Tyrosine-protein kinase G-rich" evidence="14">
    <location>
        <begin position="135"/>
        <end position="193"/>
    </location>
</feature>
<evidence type="ECO:0000256" key="4">
    <source>
        <dbReference type="ARBA" id="ARBA00020739"/>
    </source>
</evidence>
<evidence type="ECO:0000313" key="16">
    <source>
        <dbReference type="Proteomes" id="UP001290462"/>
    </source>
</evidence>
<comment type="caution">
    <text evidence="15">The sequence shown here is derived from an EMBL/GenBank/DDBJ whole genome shotgun (WGS) entry which is preliminary data.</text>
</comment>
<feature type="transmembrane region" description="Helical" evidence="12">
    <location>
        <begin position="18"/>
        <end position="40"/>
    </location>
</feature>
<evidence type="ECO:0000256" key="8">
    <source>
        <dbReference type="ARBA" id="ARBA00022989"/>
    </source>
</evidence>
<dbReference type="PANTHER" id="PTHR32309:SF13">
    <property type="entry name" value="FERRIC ENTEROBACTIN TRANSPORT PROTEIN FEPE"/>
    <property type="match status" value="1"/>
</dbReference>
<evidence type="ECO:0000256" key="11">
    <source>
        <dbReference type="ARBA" id="ARBA00045736"/>
    </source>
</evidence>
<organism evidence="15 16">
    <name type="scientific">Carnobacterium maltaromaticum</name>
    <name type="common">Carnobacterium piscicola</name>
    <dbReference type="NCBI Taxonomy" id="2751"/>
    <lineage>
        <taxon>Bacteria</taxon>
        <taxon>Bacillati</taxon>
        <taxon>Bacillota</taxon>
        <taxon>Bacilli</taxon>
        <taxon>Lactobacillales</taxon>
        <taxon>Carnobacteriaceae</taxon>
        <taxon>Carnobacterium</taxon>
    </lineage>
</organism>
<evidence type="ECO:0000256" key="5">
    <source>
        <dbReference type="ARBA" id="ARBA00022475"/>
    </source>
</evidence>
<evidence type="ECO:0000313" key="15">
    <source>
        <dbReference type="EMBL" id="MDZ5759132.1"/>
    </source>
</evidence>
<dbReference type="Pfam" id="PF02706">
    <property type="entry name" value="Wzz"/>
    <property type="match status" value="1"/>
</dbReference>
<gene>
    <name evidence="15" type="ORF">RAK27_10725</name>
</gene>
<keyword evidence="6 12" id="KW-0812">Transmembrane</keyword>
<keyword evidence="10" id="KW-0270">Exopolysaccharide synthesis</keyword>
<comment type="subcellular location">
    <subcellularLocation>
        <location evidence="1">Cell membrane</location>
        <topology evidence="1">Multi-pass membrane protein</topology>
    </subcellularLocation>
</comment>
<evidence type="ECO:0000256" key="2">
    <source>
        <dbReference type="ARBA" id="ARBA00005132"/>
    </source>
</evidence>
<comment type="pathway">
    <text evidence="2">Capsule biogenesis; capsule polysaccharide biosynthesis.</text>
</comment>
<keyword evidence="8 12" id="KW-1133">Transmembrane helix</keyword>
<keyword evidence="7" id="KW-0972">Capsule biogenesis/degradation</keyword>
<dbReference type="GO" id="GO:0000271">
    <property type="term" value="P:polysaccharide biosynthetic process"/>
    <property type="evidence" value="ECO:0007669"/>
    <property type="project" value="UniProtKB-KW"/>
</dbReference>